<dbReference type="AlphaFoldDB" id="A0AAX3B8L6"/>
<feature type="transmembrane region" description="Helical" evidence="1">
    <location>
        <begin position="12"/>
        <end position="29"/>
    </location>
</feature>
<sequence length="199" mass="22698">MKNNKIQKLRFFPVSIILSLLFLLNYIIISNNNVLLAHSQNDESVSKSLASFHKDTLNLSDQQKLELLRHILDNNKSNLNGEPDPDLEKQTCFTALDQLSGVNECFYEDPSDIKELNDMSQAFKNIIESKIKANQSYSVTNPNLKEAILNNQLLSICSRYIFEAAAELILSYDWGMFYKFVTQAPGILAWNISIFSPTR</sequence>
<evidence type="ECO:0000256" key="1">
    <source>
        <dbReference type="SAM" id="Phobius"/>
    </source>
</evidence>
<evidence type="ECO:0000313" key="2">
    <source>
        <dbReference type="EMBL" id="UQV27017.1"/>
    </source>
</evidence>
<name>A0AAX3B8L6_9MOLU</name>
<gene>
    <name evidence="2" type="ORF">H7686_0001460</name>
</gene>
<proteinExistence type="predicted"/>
<evidence type="ECO:0000313" key="3">
    <source>
        <dbReference type="Proteomes" id="UP000769022"/>
    </source>
</evidence>
<protein>
    <recommendedName>
        <fullName evidence="4">Effector</fullName>
    </recommendedName>
</protein>
<keyword evidence="3" id="KW-1185">Reference proteome</keyword>
<keyword evidence="1" id="KW-1133">Transmembrane helix</keyword>
<accession>A0AAX3B8L6</accession>
<evidence type="ECO:0008006" key="4">
    <source>
        <dbReference type="Google" id="ProtNLM"/>
    </source>
</evidence>
<keyword evidence="1" id="KW-0812">Transmembrane</keyword>
<dbReference type="EMBL" id="CP097206">
    <property type="protein sequence ID" value="UQV27017.1"/>
    <property type="molecule type" value="Genomic_DNA"/>
</dbReference>
<reference evidence="2 3" key="1">
    <citation type="submission" date="2022-05" db="EMBL/GenBank/DDBJ databases">
        <title>'Parthenium hysterophorus' phyllody phytoplasma strain PR34.</title>
        <authorList>
            <person name="Kirdat K."/>
            <person name="Tiwarekar B."/>
            <person name="Yadav A."/>
        </authorList>
    </citation>
    <scope>NUCLEOTIDE SEQUENCE [LARGE SCALE GENOMIC DNA]</scope>
    <source>
        <strain evidence="2 3">PR34</strain>
    </source>
</reference>
<dbReference type="Proteomes" id="UP000769022">
    <property type="component" value="Chromosome"/>
</dbReference>
<dbReference type="KEGG" id="pphy:H7686_0001460"/>
<keyword evidence="1" id="KW-0472">Membrane</keyword>
<dbReference type="RefSeq" id="WP_193621948.1">
    <property type="nucleotide sequence ID" value="NZ_JACRYS020000010.1"/>
</dbReference>
<organism evidence="2 3">
    <name type="scientific">Candidatus Phytoplasma asiaticum</name>
    <dbReference type="NCBI Taxonomy" id="2763338"/>
    <lineage>
        <taxon>Bacteria</taxon>
        <taxon>Bacillati</taxon>
        <taxon>Mycoplasmatota</taxon>
        <taxon>Mollicutes</taxon>
        <taxon>Acholeplasmatales</taxon>
        <taxon>Acholeplasmataceae</taxon>
        <taxon>Candidatus Phytoplasma</taxon>
        <taxon>16SrII (Peanut WB group)</taxon>
    </lineage>
</organism>